<dbReference type="EMBL" id="BSDZ01000039">
    <property type="protein sequence ID" value="GLI66718.1"/>
    <property type="molecule type" value="Genomic_DNA"/>
</dbReference>
<feature type="transmembrane region" description="Helical" evidence="2">
    <location>
        <begin position="723"/>
        <end position="739"/>
    </location>
</feature>
<reference evidence="4 5" key="1">
    <citation type="journal article" date="2023" name="IScience">
        <title>Expanded male sex-determining region conserved during the evolution of homothallism in the green alga Volvox.</title>
        <authorList>
            <person name="Yamamoto K."/>
            <person name="Matsuzaki R."/>
            <person name="Mahakham W."/>
            <person name="Heman W."/>
            <person name="Sekimoto H."/>
            <person name="Kawachi M."/>
            <person name="Minakuchi Y."/>
            <person name="Toyoda A."/>
            <person name="Nozaki H."/>
        </authorList>
    </citation>
    <scope>NUCLEOTIDE SEQUENCE [LARGE SCALE GENOMIC DNA]</scope>
    <source>
        <strain evidence="4 5">NIES-4468</strain>
    </source>
</reference>
<accession>A0ABQ5SB77</accession>
<evidence type="ECO:0000256" key="2">
    <source>
        <dbReference type="SAM" id="Phobius"/>
    </source>
</evidence>
<feature type="signal peptide" evidence="3">
    <location>
        <begin position="1"/>
        <end position="23"/>
    </location>
</feature>
<dbReference type="Proteomes" id="UP001165090">
    <property type="component" value="Unassembled WGS sequence"/>
</dbReference>
<comment type="caution">
    <text evidence="4">The sequence shown here is derived from an EMBL/GenBank/DDBJ whole genome shotgun (WGS) entry which is preliminary data.</text>
</comment>
<keyword evidence="3" id="KW-0732">Signal</keyword>
<gene>
    <name evidence="4" type="ORF">VaNZ11_010655</name>
</gene>
<evidence type="ECO:0000313" key="5">
    <source>
        <dbReference type="Proteomes" id="UP001165090"/>
    </source>
</evidence>
<sequence>MFTSCCYLLVLALLISCVEVTMSTRLLAVSDDVLDEHQQRSVEDEPSVDKQDCLTALVAHIATQEEDGNSGLAGHADGNDLRIWRRCNLEVQPPTPGYGSSSSTIPPPYGQSPGPSTLPSPPPSPLEPSSLPMPRSPSPSSPRSPSLSPSPSVAPTSSSPPPSQQDDSEDIMTPPYCEATSSVTCLSVNATRGTILDAFLLTAFGWKSGSATFSSLAYEFGVLANSGAVLVHKPRQPYSGAMTATIAGVMTGKTSLYVCVSSMNRTGLAIVGPRSCRTVDVQVSSTEVSTVQLEHELTAIKNDITSTSSTISTTVDMAKRLAAIASVATTSSSTASVAILASDLLGKLVALPGNDTSSTSPVLMVFDGISTIWSLASNNSRAASLVGVSMLSEKLASQQLTLEDAQPVADFFSILVGGAMQIVNEFASPTANSGNNGAAARALAAHDVFTSIVLSAAALTRGMSNKVACNGSVVSVVTPLFAASAQCMTADLVTSGGLTMSLLTPGSSGFSEYRLRLLLASDFSVNTPFTMSLNPVIGPLCAADGSCASAGFRVTITILIDTSLLIASLGGPAINLAANLSDYRYGGTVEIVSPVVRVAAPGLPFTAIGVLGLVTIGIPLNSTSVATKGAKTARAVVRLQDLGAAPVDVSAGISSSMSTTYITNTENLGISYNLMSFTSNNLGDFVVVQYDSTATPTSGASSSLPEMGSGSAGAAELAQQPCVFTACVLAIAAMIFAVVL</sequence>
<feature type="chain" id="PRO_5046220705" description="GPI-anchored surface protein" evidence="3">
    <location>
        <begin position="24"/>
        <end position="740"/>
    </location>
</feature>
<evidence type="ECO:0008006" key="6">
    <source>
        <dbReference type="Google" id="ProtNLM"/>
    </source>
</evidence>
<evidence type="ECO:0000313" key="4">
    <source>
        <dbReference type="EMBL" id="GLI66718.1"/>
    </source>
</evidence>
<feature type="region of interest" description="Disordered" evidence="1">
    <location>
        <begin position="92"/>
        <end position="174"/>
    </location>
</feature>
<proteinExistence type="predicted"/>
<name>A0ABQ5SB77_9CHLO</name>
<protein>
    <recommendedName>
        <fullName evidence="6">GPI-anchored surface protein</fullName>
    </recommendedName>
</protein>
<organism evidence="4 5">
    <name type="scientific">Volvox africanus</name>
    <dbReference type="NCBI Taxonomy" id="51714"/>
    <lineage>
        <taxon>Eukaryota</taxon>
        <taxon>Viridiplantae</taxon>
        <taxon>Chlorophyta</taxon>
        <taxon>core chlorophytes</taxon>
        <taxon>Chlorophyceae</taxon>
        <taxon>CS clade</taxon>
        <taxon>Chlamydomonadales</taxon>
        <taxon>Volvocaceae</taxon>
        <taxon>Volvox</taxon>
    </lineage>
</organism>
<evidence type="ECO:0000256" key="3">
    <source>
        <dbReference type="SAM" id="SignalP"/>
    </source>
</evidence>
<keyword evidence="5" id="KW-1185">Reference proteome</keyword>
<feature type="compositionally biased region" description="Low complexity" evidence="1">
    <location>
        <begin position="143"/>
        <end position="157"/>
    </location>
</feature>
<keyword evidence="2" id="KW-0812">Transmembrane</keyword>
<keyword evidence="2" id="KW-1133">Transmembrane helix</keyword>
<keyword evidence="2" id="KW-0472">Membrane</keyword>
<feature type="compositionally biased region" description="Pro residues" evidence="1">
    <location>
        <begin position="105"/>
        <end position="126"/>
    </location>
</feature>
<evidence type="ECO:0000256" key="1">
    <source>
        <dbReference type="SAM" id="MobiDB-lite"/>
    </source>
</evidence>